<dbReference type="AlphaFoldDB" id="A0A7X0JD26"/>
<dbReference type="PANTHER" id="PTHR32089:SF112">
    <property type="entry name" value="LYSOZYME-LIKE PROTEIN-RELATED"/>
    <property type="match status" value="1"/>
</dbReference>
<evidence type="ECO:0000259" key="5">
    <source>
        <dbReference type="PROSITE" id="PS50111"/>
    </source>
</evidence>
<dbReference type="SMART" id="SM00283">
    <property type="entry name" value="MA"/>
    <property type="match status" value="1"/>
</dbReference>
<dbReference type="EMBL" id="JACHBT010000009">
    <property type="protein sequence ID" value="MBB6505020.1"/>
    <property type="molecule type" value="Genomic_DNA"/>
</dbReference>
<keyword evidence="1 2" id="KW-0807">Transducer</keyword>
<protein>
    <submittedName>
        <fullName evidence="6">Methyl-accepting chemotaxis protein</fullName>
    </submittedName>
</protein>
<evidence type="ECO:0000313" key="6">
    <source>
        <dbReference type="EMBL" id="MBB6505020.1"/>
    </source>
</evidence>
<sequence>MIAALADWIERRARLADRPLATKVAATPLLMLGLFIAVAALSAAALLVADRNVSGIVRGDMHDIGRLNAIERQFGANDSRVYRLLVSKAANPAFDVGRDRAAIQSGLAQVRADLLAYRTGHPTDGAAIMRAVTVLDRYRETVSVITAMLELDFGSSAAMIAPFRAHAALVEQRIRQVSKAGVDHADASAAEAVLTTRMTVLLIIILSVVTILLGLSLAFVISRSTVRSITDIAGATRSIMNGENLDLAPLRRGDELGLMVTALQTFQTQRDTARTLERQAAALRDEAQERDRRNAEAIRHTEEQAEQQRRTIMAQLAASFEDRVAGAIRDAQRAMQHLDRHAESLLSSAGVEQQLAHDLDVIAHQLTDEMREANEATQRVARAFASIDDEVAGTGRAARSINEHAANARDAVARSQTQAASIEQIVDVIAAIAQQTNLLALNATIEAARAGRAGAGFAVVAAEIKSLSSRTSLSTSDARTKIEAVQEQIETVVVCTDSLNSLIAELDEVAQNVVGMTRGQTTSVRHLDTLLEKVRERSGRLAAASKQISASAEENAASVHRFREDSQSLGSALTLLGQDAQLFTRELLAG</sequence>
<dbReference type="Pfam" id="PF00015">
    <property type="entry name" value="MCPsignal"/>
    <property type="match status" value="1"/>
</dbReference>
<dbReference type="Gene3D" id="1.10.287.950">
    <property type="entry name" value="Methyl-accepting chemotaxis protein"/>
    <property type="match status" value="1"/>
</dbReference>
<dbReference type="Gene3D" id="6.10.340.10">
    <property type="match status" value="1"/>
</dbReference>
<proteinExistence type="predicted"/>
<dbReference type="RefSeq" id="WP_184505597.1">
    <property type="nucleotide sequence ID" value="NZ_JACHBT010000009.1"/>
</dbReference>
<dbReference type="SUPFAM" id="SSF58104">
    <property type="entry name" value="Methyl-accepting chemotaxis protein (MCP) signaling domain"/>
    <property type="match status" value="1"/>
</dbReference>
<gene>
    <name evidence="6" type="ORF">F4693_002001</name>
</gene>
<feature type="domain" description="Methyl-accepting transducer" evidence="5">
    <location>
        <begin position="320"/>
        <end position="563"/>
    </location>
</feature>
<name>A0A7X0JD26_9SPHN</name>
<evidence type="ECO:0000256" key="2">
    <source>
        <dbReference type="PROSITE-ProRule" id="PRU00284"/>
    </source>
</evidence>
<accession>A0A7X0JD26</accession>
<evidence type="ECO:0000256" key="1">
    <source>
        <dbReference type="ARBA" id="ARBA00023224"/>
    </source>
</evidence>
<evidence type="ECO:0000313" key="7">
    <source>
        <dbReference type="Proteomes" id="UP000522313"/>
    </source>
</evidence>
<keyword evidence="4" id="KW-0812">Transmembrane</keyword>
<dbReference type="PANTHER" id="PTHR32089">
    <property type="entry name" value="METHYL-ACCEPTING CHEMOTAXIS PROTEIN MCPB"/>
    <property type="match status" value="1"/>
</dbReference>
<dbReference type="Proteomes" id="UP000522313">
    <property type="component" value="Unassembled WGS sequence"/>
</dbReference>
<evidence type="ECO:0000256" key="3">
    <source>
        <dbReference type="SAM" id="MobiDB-lite"/>
    </source>
</evidence>
<reference evidence="6 7" key="2">
    <citation type="submission" date="2020-08" db="EMBL/GenBank/DDBJ databases">
        <authorList>
            <person name="Partida-Martinez L."/>
            <person name="Huntemann M."/>
            <person name="Clum A."/>
            <person name="Wang J."/>
            <person name="Palaniappan K."/>
            <person name="Ritter S."/>
            <person name="Chen I.-M."/>
            <person name="Stamatis D."/>
            <person name="Reddy T."/>
            <person name="O'Malley R."/>
            <person name="Daum C."/>
            <person name="Shapiro N."/>
            <person name="Ivanova N."/>
            <person name="Kyrpides N."/>
            <person name="Woyke T."/>
        </authorList>
    </citation>
    <scope>NUCLEOTIDE SEQUENCE [LARGE SCALE GENOMIC DNA]</scope>
    <source>
        <strain evidence="6 7">AS3.13</strain>
    </source>
</reference>
<keyword evidence="4" id="KW-1133">Transmembrane helix</keyword>
<evidence type="ECO:0000256" key="4">
    <source>
        <dbReference type="SAM" id="Phobius"/>
    </source>
</evidence>
<dbReference type="InterPro" id="IPR004089">
    <property type="entry name" value="MCPsignal_dom"/>
</dbReference>
<dbReference type="GO" id="GO:0016020">
    <property type="term" value="C:membrane"/>
    <property type="evidence" value="ECO:0007669"/>
    <property type="project" value="InterPro"/>
</dbReference>
<organism evidence="6 7">
    <name type="scientific">Sphingomonas endophytica</name>
    <dbReference type="NCBI Taxonomy" id="869719"/>
    <lineage>
        <taxon>Bacteria</taxon>
        <taxon>Pseudomonadati</taxon>
        <taxon>Pseudomonadota</taxon>
        <taxon>Alphaproteobacteria</taxon>
        <taxon>Sphingomonadales</taxon>
        <taxon>Sphingomonadaceae</taxon>
        <taxon>Sphingomonas</taxon>
    </lineage>
</organism>
<keyword evidence="4" id="KW-0472">Membrane</keyword>
<dbReference type="PROSITE" id="PS50111">
    <property type="entry name" value="CHEMOTAXIS_TRANSDUC_2"/>
    <property type="match status" value="1"/>
</dbReference>
<feature type="region of interest" description="Disordered" evidence="3">
    <location>
        <begin position="282"/>
        <end position="305"/>
    </location>
</feature>
<feature type="transmembrane region" description="Helical" evidence="4">
    <location>
        <begin position="29"/>
        <end position="49"/>
    </location>
</feature>
<reference evidence="6 7" key="1">
    <citation type="submission" date="2020-08" db="EMBL/GenBank/DDBJ databases">
        <title>The Agave Microbiome: Exploring the role of microbial communities in plant adaptations to desert environments.</title>
        <authorList>
            <person name="Partida-Martinez L.P."/>
        </authorList>
    </citation>
    <scope>NUCLEOTIDE SEQUENCE [LARGE SCALE GENOMIC DNA]</scope>
    <source>
        <strain evidence="6 7">AS3.13</strain>
    </source>
</reference>
<dbReference type="GO" id="GO:0007165">
    <property type="term" value="P:signal transduction"/>
    <property type="evidence" value="ECO:0007669"/>
    <property type="project" value="UniProtKB-KW"/>
</dbReference>
<feature type="transmembrane region" description="Helical" evidence="4">
    <location>
        <begin position="200"/>
        <end position="221"/>
    </location>
</feature>
<comment type="caution">
    <text evidence="6">The sequence shown here is derived from an EMBL/GenBank/DDBJ whole genome shotgun (WGS) entry which is preliminary data.</text>
</comment>